<feature type="domain" description="BIG2" evidence="2">
    <location>
        <begin position="585"/>
        <end position="665"/>
    </location>
</feature>
<dbReference type="EMBL" id="JAWZXF010000001">
    <property type="protein sequence ID" value="MDX7920365.1"/>
    <property type="molecule type" value="Genomic_DNA"/>
</dbReference>
<feature type="domain" description="BIG2" evidence="2">
    <location>
        <begin position="492"/>
        <end position="574"/>
    </location>
</feature>
<sequence length="1122" mass="112641">MKQLFMWICASMVALLLAACGGGDDDSSSQPESGSGATSMVSLQVTPPQGRIPVALGLQYVAQAVMSDGKVQDVTALGDLQWRSSDSAIATITSTGLATGVAPGKVTITASGVGVNGTPVEARAQLEVSNAQAIGLQVAPPVTQVAAGLSKRFTATLQLSDGTTLDVTPEVSWVSDDAGTATVAQGLATGIGSGVASLSASGLFQGKAVSSAAQLTVSDATVSALQVTPAASTTAVGLAQPLVATAVLSDGTSQVVTDIVSWSSGDSAIATVSNEQDLWGQGKGVSAGTTTITAAGTFNGQPIVGSAQLKVSDATVTALQLTPPSLRAPIGLPQQYSATAMLSDGSSQPVLDASWSSSDPGMATISAAGLATGAQAGSATLSASTWVNGQPLSGHAQLTVTDATVTALQVTPARGSVAIGTTQRYEATALMSDGTSLPMSSSASWVSDPLVASLHASTATGVGVGTTDISATAVVNGVTVSNSASLTVSGAEVTSLEVSPGIEAVSMGLSKPFTVRAWLSDGSSQEMTGNDNISWSSSDSGVATVDGTSGLATGVALGSAYISAAGSVNGRFLSDSASLAVGYAAVTGVVVTPDPATVPAGLSVQFTATAQLSDNSTQDITDTASWGSDTTGVATVIGGLATGVSVGDASITATDMVSGQSGSAALTVTNAVMTELAVTPKTATVSVGQDQQFDATATLSDGSTQDMTTSVSWSSGDLAIASIGSNTGLATGVAVGSSTITAMTQDGSGLGDTAELTVTGAGCTTDGLIDGAGKTWTCPLTQSKADADSIPYTATRTENGITYALLDWPQADAYCASLGGGYYLPSRDELQGLHSEFGDLETYVGWPTETRYWSATMGQYAGTHHAINLINGADEGAYSDANAQYVACVKLAPNSVTVVGLEVLPAKPDGNPRSGTTFSMPAGAEMRFRANALMSDGSKQDVSQDPQLIWSPGPGLVTSSPDVAPGIAMGVSNGQTTMEATLNRFGQSFSATASLTVRGDLITIGNKIFVPPLSTAEGSSLGMWYRSGSIDASTGLSHITYWYVEAGSFCNVQTGWNLTLATMDELRELYGTLGDMTAHGWPISYQYWGNGGGATTKNLATGAESGWSTTVQSYGACIRLQP</sequence>
<gene>
    <name evidence="3" type="ORF">SJS82_00180</name>
</gene>
<comment type="caution">
    <text evidence="3">The sequence shown here is derived from an EMBL/GenBank/DDBJ whole genome shotgun (WGS) entry which is preliminary data.</text>
</comment>
<dbReference type="AlphaFoldDB" id="A0AAP6KZH1"/>
<reference evidence="3" key="1">
    <citation type="submission" date="2023-11" db="EMBL/GenBank/DDBJ databases">
        <title>WGS of Aeromonas in Northern Israel.</title>
        <authorList>
            <person name="Hershko Y."/>
        </authorList>
    </citation>
    <scope>NUCLEOTIDE SEQUENCE</scope>
    <source>
        <strain evidence="3">02297</strain>
    </source>
</reference>
<dbReference type="Proteomes" id="UP001285835">
    <property type="component" value="Unassembled WGS sequence"/>
</dbReference>
<dbReference type="RefSeq" id="WP_319916033.1">
    <property type="nucleotide sequence ID" value="NZ_JAWZXF010000001.1"/>
</dbReference>
<feature type="domain" description="BIG2" evidence="2">
    <location>
        <begin position="221"/>
        <end position="307"/>
    </location>
</feature>
<dbReference type="SMART" id="SM00635">
    <property type="entry name" value="BID_2"/>
    <property type="match status" value="8"/>
</dbReference>
<feature type="domain" description="BIG2" evidence="2">
    <location>
        <begin position="672"/>
        <end position="754"/>
    </location>
</feature>
<dbReference type="InterPro" id="IPR008964">
    <property type="entry name" value="Invasin/intimin_cell_adhesion"/>
</dbReference>
<feature type="chain" id="PRO_5043022582" evidence="1">
    <location>
        <begin position="19"/>
        <end position="1122"/>
    </location>
</feature>
<feature type="domain" description="BIG2" evidence="2">
    <location>
        <begin position="315"/>
        <end position="396"/>
    </location>
</feature>
<feature type="signal peptide" evidence="1">
    <location>
        <begin position="1"/>
        <end position="18"/>
    </location>
</feature>
<dbReference type="SUPFAM" id="SSF49373">
    <property type="entry name" value="Invasin/intimin cell-adhesion fragments"/>
    <property type="match status" value="4"/>
</dbReference>
<dbReference type="Pfam" id="PF02368">
    <property type="entry name" value="Big_2"/>
    <property type="match status" value="5"/>
</dbReference>
<name>A0AAP6KZH1_AERME</name>
<organism evidence="3 4">
    <name type="scientific">Aeromonas media</name>
    <dbReference type="NCBI Taxonomy" id="651"/>
    <lineage>
        <taxon>Bacteria</taxon>
        <taxon>Pseudomonadati</taxon>
        <taxon>Pseudomonadota</taxon>
        <taxon>Gammaproteobacteria</taxon>
        <taxon>Aeromonadales</taxon>
        <taxon>Aeromonadaceae</taxon>
        <taxon>Aeromonas</taxon>
    </lineage>
</organism>
<dbReference type="Gene3D" id="2.60.40.1080">
    <property type="match status" value="9"/>
</dbReference>
<feature type="domain" description="BIG2" evidence="2">
    <location>
        <begin position="132"/>
        <end position="209"/>
    </location>
</feature>
<evidence type="ECO:0000256" key="1">
    <source>
        <dbReference type="SAM" id="SignalP"/>
    </source>
</evidence>
<dbReference type="InterPro" id="IPR003343">
    <property type="entry name" value="Big_2"/>
</dbReference>
<evidence type="ECO:0000313" key="3">
    <source>
        <dbReference type="EMBL" id="MDX7920365.1"/>
    </source>
</evidence>
<evidence type="ECO:0000313" key="4">
    <source>
        <dbReference type="Proteomes" id="UP001285835"/>
    </source>
</evidence>
<keyword evidence="1" id="KW-0732">Signal</keyword>
<feature type="domain" description="BIG2" evidence="2">
    <location>
        <begin position="39"/>
        <end position="121"/>
    </location>
</feature>
<protein>
    <submittedName>
        <fullName evidence="3">Ig-like domain-containing protein</fullName>
    </submittedName>
</protein>
<dbReference type="PROSITE" id="PS51257">
    <property type="entry name" value="PROKAR_LIPOPROTEIN"/>
    <property type="match status" value="1"/>
</dbReference>
<evidence type="ECO:0000259" key="2">
    <source>
        <dbReference type="SMART" id="SM00635"/>
    </source>
</evidence>
<dbReference type="Pfam" id="PF05689">
    <property type="entry name" value="InvE_AD"/>
    <property type="match status" value="1"/>
</dbReference>
<feature type="domain" description="BIG2" evidence="2">
    <location>
        <begin position="404"/>
        <end position="483"/>
    </location>
</feature>
<proteinExistence type="predicted"/>
<accession>A0AAP6KZH1</accession>
<dbReference type="InterPro" id="IPR008541">
    <property type="entry name" value="InvE_AD"/>
</dbReference>